<keyword evidence="2" id="KW-1003">Cell membrane</keyword>
<reference evidence="8 9" key="1">
    <citation type="submission" date="2024-09" db="EMBL/GenBank/DDBJ databases">
        <authorList>
            <person name="Sun Q."/>
            <person name="Mori K."/>
        </authorList>
    </citation>
    <scope>NUCLEOTIDE SEQUENCE [LARGE SCALE GENOMIC DNA]</scope>
    <source>
        <strain evidence="8 9">TBRC 4576</strain>
    </source>
</reference>
<sequence>MTALFFAAIAAALLSSWLVADQWVAAGLLGLWLVRAYRTQNRVILMTTLSVTGLMMGWFGWQGQRFQYAQAQMPTTVTTRMVVAPDDVRVRGDQLQLLGTVAGKGRVIAYGRIARPADQHQLQTVTTTTEWRVQGTLGPVAPPTNPGQFDAPKYYRGQGVLYQLQLADHYQWAPLKVTGWQWPAAQLHRYRKQFALACERLPPTLRRYALSLLIGMRPADFQTEMAPVRELGLLHLFSLSGMHVILLISMLRWGLIRLHLSEQATTNWLLGLLPAYLILGGGAASLQRAVLTAGLPLVWQRLSHQRHSALSGWSAALLIGLITDPGVLGQLGGQLSYGLALLLLLVPHRSPWQLALNVQLVSLPLLLIATAQWHVLSLLINVLIAPLFGAVIFPATIGGTVFGLINPAVTPPIEWLLSHFQAGLVAVGQLPGLLTVGQPNAVWGWGLGLLTLWTLRRPSWRRYQSLLLAYLALAITLHYPLRGAVHFIDVGQGDSILIRRPFNRQVSLIDTGGQLKFPQPAWKQTDQYRRPRVESITVNYLHRLGITQLDRVYLTHKDVDHMGDFGALLRLMRVKQVVVPAGMAHLPKFQRLLNVVRRPPQVIEALAGQRFADGLTVRHPFKPGTAENADSLAVSGQFGRRTFMFTGDLDRPGERAIMKQFPDLRVSVLKLGHHGSRTASDPGVLQQLGVQIGILSVGRHNRYGHPNASTLETLRQQQIWTYSTAQQGMITYWYGGGRPERWQTFLKEGNLYQRSAGLENHSRG</sequence>
<dbReference type="NCBIfam" id="TIGR00361">
    <property type="entry name" value="ComEC_Rec2"/>
    <property type="match status" value="1"/>
</dbReference>
<dbReference type="NCBIfam" id="TIGR00360">
    <property type="entry name" value="ComEC_N-term"/>
    <property type="match status" value="1"/>
</dbReference>
<evidence type="ECO:0000313" key="9">
    <source>
        <dbReference type="Proteomes" id="UP001589691"/>
    </source>
</evidence>
<evidence type="ECO:0000259" key="7">
    <source>
        <dbReference type="SMART" id="SM00849"/>
    </source>
</evidence>
<organism evidence="8 9">
    <name type="scientific">Lactiplantibacillus modestisalitolerans</name>
    <dbReference type="NCBI Taxonomy" id="1457219"/>
    <lineage>
        <taxon>Bacteria</taxon>
        <taxon>Bacillati</taxon>
        <taxon>Bacillota</taxon>
        <taxon>Bacilli</taxon>
        <taxon>Lactobacillales</taxon>
        <taxon>Lactobacillaceae</taxon>
        <taxon>Lactiplantibacillus</taxon>
    </lineage>
</organism>
<feature type="transmembrane region" description="Helical" evidence="6">
    <location>
        <begin position="310"/>
        <end position="332"/>
    </location>
</feature>
<feature type="transmembrane region" description="Helical" evidence="6">
    <location>
        <begin position="463"/>
        <end position="481"/>
    </location>
</feature>
<dbReference type="PANTHER" id="PTHR30619:SF7">
    <property type="entry name" value="BETA-LACTAMASE DOMAIN PROTEIN"/>
    <property type="match status" value="1"/>
</dbReference>
<evidence type="ECO:0000256" key="3">
    <source>
        <dbReference type="ARBA" id="ARBA00022692"/>
    </source>
</evidence>
<keyword evidence="3 6" id="KW-0812">Transmembrane</keyword>
<feature type="transmembrane region" description="Helical" evidence="6">
    <location>
        <begin position="44"/>
        <end position="61"/>
    </location>
</feature>
<feature type="transmembrane region" description="Helical" evidence="6">
    <location>
        <begin position="352"/>
        <end position="371"/>
    </location>
</feature>
<dbReference type="SUPFAM" id="SSF56281">
    <property type="entry name" value="Metallo-hydrolase/oxidoreductase"/>
    <property type="match status" value="1"/>
</dbReference>
<dbReference type="PANTHER" id="PTHR30619">
    <property type="entry name" value="DNA INTERNALIZATION/COMPETENCE PROTEIN COMEC/REC2"/>
    <property type="match status" value="1"/>
</dbReference>
<evidence type="ECO:0000256" key="1">
    <source>
        <dbReference type="ARBA" id="ARBA00004651"/>
    </source>
</evidence>
<dbReference type="Pfam" id="PF03772">
    <property type="entry name" value="Competence"/>
    <property type="match status" value="1"/>
</dbReference>
<feature type="transmembrane region" description="Helical" evidence="6">
    <location>
        <begin position="440"/>
        <end position="456"/>
    </location>
</feature>
<keyword evidence="5 6" id="KW-0472">Membrane</keyword>
<protein>
    <submittedName>
        <fullName evidence="8">DNA internalization-related competence protein ComEC/Rec2</fullName>
    </submittedName>
</protein>
<evidence type="ECO:0000256" key="4">
    <source>
        <dbReference type="ARBA" id="ARBA00022989"/>
    </source>
</evidence>
<feature type="domain" description="Metallo-beta-lactamase" evidence="7">
    <location>
        <begin position="492"/>
        <end position="699"/>
    </location>
</feature>
<keyword evidence="4 6" id="KW-1133">Transmembrane helix</keyword>
<evidence type="ECO:0000256" key="5">
    <source>
        <dbReference type="ARBA" id="ARBA00023136"/>
    </source>
</evidence>
<dbReference type="InterPro" id="IPR036866">
    <property type="entry name" value="RibonucZ/Hydroxyglut_hydro"/>
</dbReference>
<proteinExistence type="predicted"/>
<dbReference type="InterPro" id="IPR004797">
    <property type="entry name" value="Competence_ComEC/Rec2"/>
</dbReference>
<gene>
    <name evidence="8" type="ORF">ACFFLI_05740</name>
</gene>
<dbReference type="InterPro" id="IPR004477">
    <property type="entry name" value="ComEC_N"/>
</dbReference>
<accession>A0ABV5WTB7</accession>
<dbReference type="Proteomes" id="UP001589691">
    <property type="component" value="Unassembled WGS sequence"/>
</dbReference>
<dbReference type="RefSeq" id="WP_137643320.1">
    <property type="nucleotide sequence ID" value="NZ_BJEA01000016.1"/>
</dbReference>
<dbReference type="InterPro" id="IPR052159">
    <property type="entry name" value="Competence_DNA_uptake"/>
</dbReference>
<dbReference type="Pfam" id="PF13567">
    <property type="entry name" value="DUF4131"/>
    <property type="match status" value="1"/>
</dbReference>
<evidence type="ECO:0000313" key="8">
    <source>
        <dbReference type="EMBL" id="MFB9769384.1"/>
    </source>
</evidence>
<dbReference type="InterPro" id="IPR035681">
    <property type="entry name" value="ComA-like_MBL"/>
</dbReference>
<dbReference type="InterPro" id="IPR001279">
    <property type="entry name" value="Metallo-B-lactamas"/>
</dbReference>
<feature type="transmembrane region" description="Helical" evidence="6">
    <location>
        <begin position="378"/>
        <end position="405"/>
    </location>
</feature>
<name>A0ABV5WTB7_9LACO</name>
<evidence type="ECO:0000256" key="2">
    <source>
        <dbReference type="ARBA" id="ARBA00022475"/>
    </source>
</evidence>
<feature type="transmembrane region" description="Helical" evidence="6">
    <location>
        <begin position="275"/>
        <end position="298"/>
    </location>
</feature>
<dbReference type="CDD" id="cd07731">
    <property type="entry name" value="ComA-like_MBL-fold"/>
    <property type="match status" value="1"/>
</dbReference>
<comment type="subcellular location">
    <subcellularLocation>
        <location evidence="1">Cell membrane</location>
        <topology evidence="1">Multi-pass membrane protein</topology>
    </subcellularLocation>
</comment>
<feature type="transmembrane region" description="Helical" evidence="6">
    <location>
        <begin position="233"/>
        <end position="255"/>
    </location>
</feature>
<dbReference type="Gene3D" id="3.60.15.10">
    <property type="entry name" value="Ribonuclease Z/Hydroxyacylglutathione hydrolase-like"/>
    <property type="match status" value="1"/>
</dbReference>
<dbReference type="EMBL" id="JBHLZY010000013">
    <property type="protein sequence ID" value="MFB9769384.1"/>
    <property type="molecule type" value="Genomic_DNA"/>
</dbReference>
<dbReference type="InterPro" id="IPR025405">
    <property type="entry name" value="DUF4131"/>
</dbReference>
<keyword evidence="9" id="KW-1185">Reference proteome</keyword>
<dbReference type="SMART" id="SM00849">
    <property type="entry name" value="Lactamase_B"/>
    <property type="match status" value="1"/>
</dbReference>
<comment type="caution">
    <text evidence="8">The sequence shown here is derived from an EMBL/GenBank/DDBJ whole genome shotgun (WGS) entry which is preliminary data.</text>
</comment>
<evidence type="ECO:0000256" key="6">
    <source>
        <dbReference type="SAM" id="Phobius"/>
    </source>
</evidence>
<dbReference type="Pfam" id="PF00753">
    <property type="entry name" value="Lactamase_B"/>
    <property type="match status" value="1"/>
</dbReference>